<dbReference type="PRINTS" id="PR00039">
    <property type="entry name" value="HTHLYSR"/>
</dbReference>
<keyword evidence="7" id="KW-1185">Reference proteome</keyword>
<dbReference type="PROSITE" id="PS50931">
    <property type="entry name" value="HTH_LYSR"/>
    <property type="match status" value="1"/>
</dbReference>
<dbReference type="PANTHER" id="PTHR30126:SF39">
    <property type="entry name" value="HTH-TYPE TRANSCRIPTIONAL REGULATOR CYSL"/>
    <property type="match status" value="1"/>
</dbReference>
<dbReference type="Gene3D" id="1.10.10.10">
    <property type="entry name" value="Winged helix-like DNA-binding domain superfamily/Winged helix DNA-binding domain"/>
    <property type="match status" value="1"/>
</dbReference>
<dbReference type="STRING" id="1566387.QV13_13210"/>
<dbReference type="RefSeq" id="WP_024922252.1">
    <property type="nucleotide sequence ID" value="NZ_MDEO01000032.1"/>
</dbReference>
<keyword evidence="3" id="KW-0238">DNA-binding</keyword>
<keyword evidence="2" id="KW-0805">Transcription regulation</keyword>
<evidence type="ECO:0000259" key="5">
    <source>
        <dbReference type="PROSITE" id="PS50931"/>
    </source>
</evidence>
<dbReference type="Proteomes" id="UP000094412">
    <property type="component" value="Unassembled WGS sequence"/>
</dbReference>
<comment type="caution">
    <text evidence="6">The sequence shown here is derived from an EMBL/GenBank/DDBJ whole genome shotgun (WGS) entry which is preliminary data.</text>
</comment>
<proteinExistence type="inferred from homology"/>
<evidence type="ECO:0000256" key="4">
    <source>
        <dbReference type="ARBA" id="ARBA00023163"/>
    </source>
</evidence>
<evidence type="ECO:0000256" key="1">
    <source>
        <dbReference type="ARBA" id="ARBA00009437"/>
    </source>
</evidence>
<dbReference type="OrthoDB" id="9808620at2"/>
<dbReference type="Gene3D" id="3.40.190.290">
    <property type="match status" value="1"/>
</dbReference>
<comment type="similarity">
    <text evidence="1">Belongs to the LysR transcriptional regulatory family.</text>
</comment>
<dbReference type="PANTHER" id="PTHR30126">
    <property type="entry name" value="HTH-TYPE TRANSCRIPTIONAL REGULATOR"/>
    <property type="match status" value="1"/>
</dbReference>
<dbReference type="EMBL" id="MDEO01000032">
    <property type="protein sequence ID" value="OCX17698.1"/>
    <property type="molecule type" value="Genomic_DNA"/>
</dbReference>
<name>A0A1C2DSD8_9HYPH</name>
<dbReference type="Pfam" id="PF03466">
    <property type="entry name" value="LysR_substrate"/>
    <property type="match status" value="1"/>
</dbReference>
<dbReference type="InterPro" id="IPR036388">
    <property type="entry name" value="WH-like_DNA-bd_sf"/>
</dbReference>
<dbReference type="InterPro" id="IPR000847">
    <property type="entry name" value="LysR_HTH_N"/>
</dbReference>
<evidence type="ECO:0000313" key="7">
    <source>
        <dbReference type="Proteomes" id="UP000094412"/>
    </source>
</evidence>
<dbReference type="AlphaFoldDB" id="A0A1C2DSD8"/>
<reference evidence="6 7" key="1">
    <citation type="submission" date="2016-08" db="EMBL/GenBank/DDBJ databases">
        <title>Whole genome sequence of Mesorhizobium sp. strain UASWS1009 isolated from industrial sewage.</title>
        <authorList>
            <person name="Crovadore J."/>
            <person name="Calmin G."/>
            <person name="Chablais R."/>
            <person name="Cochard B."/>
            <person name="Lefort F."/>
        </authorList>
    </citation>
    <scope>NUCLEOTIDE SEQUENCE [LARGE SCALE GENOMIC DNA]</scope>
    <source>
        <strain evidence="6 7">UASWS1009</strain>
    </source>
</reference>
<dbReference type="FunFam" id="1.10.10.10:FF:000001">
    <property type="entry name" value="LysR family transcriptional regulator"/>
    <property type="match status" value="1"/>
</dbReference>
<accession>A0A1C2DSD8</accession>
<dbReference type="SUPFAM" id="SSF46785">
    <property type="entry name" value="Winged helix' DNA-binding domain"/>
    <property type="match status" value="1"/>
</dbReference>
<evidence type="ECO:0000256" key="3">
    <source>
        <dbReference type="ARBA" id="ARBA00023125"/>
    </source>
</evidence>
<dbReference type="CDD" id="cd08420">
    <property type="entry name" value="PBP2_CysL_like"/>
    <property type="match status" value="1"/>
</dbReference>
<feature type="domain" description="HTH lysR-type" evidence="5">
    <location>
        <begin position="1"/>
        <end position="58"/>
    </location>
</feature>
<organism evidence="6 7">
    <name type="scientific">Mesorhizobium hungaricum</name>
    <dbReference type="NCBI Taxonomy" id="1566387"/>
    <lineage>
        <taxon>Bacteria</taxon>
        <taxon>Pseudomonadati</taxon>
        <taxon>Pseudomonadota</taxon>
        <taxon>Alphaproteobacteria</taxon>
        <taxon>Hyphomicrobiales</taxon>
        <taxon>Phyllobacteriaceae</taxon>
        <taxon>Mesorhizobium</taxon>
    </lineage>
</organism>
<evidence type="ECO:0000313" key="6">
    <source>
        <dbReference type="EMBL" id="OCX17698.1"/>
    </source>
</evidence>
<dbReference type="GO" id="GO:0000976">
    <property type="term" value="F:transcription cis-regulatory region binding"/>
    <property type="evidence" value="ECO:0007669"/>
    <property type="project" value="TreeGrafter"/>
</dbReference>
<gene>
    <name evidence="6" type="ORF">QV13_13210</name>
</gene>
<keyword evidence="4" id="KW-0804">Transcription</keyword>
<dbReference type="SUPFAM" id="SSF53850">
    <property type="entry name" value="Periplasmic binding protein-like II"/>
    <property type="match status" value="1"/>
</dbReference>
<dbReference type="GO" id="GO:0003700">
    <property type="term" value="F:DNA-binding transcription factor activity"/>
    <property type="evidence" value="ECO:0007669"/>
    <property type="project" value="InterPro"/>
</dbReference>
<dbReference type="Pfam" id="PF00126">
    <property type="entry name" value="HTH_1"/>
    <property type="match status" value="1"/>
</dbReference>
<evidence type="ECO:0000256" key="2">
    <source>
        <dbReference type="ARBA" id="ARBA00023015"/>
    </source>
</evidence>
<sequence length="297" mass="31523">MTLEQLRIFVAVAEREHVTNAARDLNLTQSATSAAVAALEARYATKLFDRVGRRIALTDAGRLFLAEARSVLARAAAAELVLADLAGLKVGSLGLGASQTVGNYWLPRFIHAFRSQHPGIGVSLTMGNTETVAAHVRDGEANLGFVEGEVDEPSLAVTTVAEDEMVLLAPAGHPWGQLGKDEKPVLGSASWVLRESGSGTRSTLAAMLRKDGIAEADIDIGLVLPTNEAVRTAVAAGAGVTVMSRLVAANALAAGSLIAVDYPVPRRRFYMLRHKERYATAAETEFMRLIGEGLPDR</sequence>
<dbReference type="InterPro" id="IPR036390">
    <property type="entry name" value="WH_DNA-bd_sf"/>
</dbReference>
<protein>
    <submittedName>
        <fullName evidence="6">LysR family transcriptional regulator</fullName>
    </submittedName>
</protein>
<dbReference type="InterPro" id="IPR005119">
    <property type="entry name" value="LysR_subst-bd"/>
</dbReference>